<name>A0A4Q4N7F3_ALTAL</name>
<sequence length="342" mass="38727">MVPSTPLPYVFFHVVSQTHQLHIDSVTNKVNARKPPLTYRQFGAMMDMEWERVSWRRYAAHFSLCVLTVYISNLITETPFPTAMIWGSAPYIGLIVSLATQFGPPGVPASQMYCSITAGMLLYLNRAATALGKAAEPSFDNTGIQHHAVHFALAFFVLSELEYRQQYIVAKGMEHFRNYPLDLLLADIDLTFNVSRHPSVYCYATSYTETGGFKRGPWLGSLFMVLGFYSFSLIGGCFNYGIMLMVNQGHTRDLHFMFAIFNSNVFFNTKNLWVLLLGHGVLSRFVRQANFITVWGFLRALAQALDWWNGNDTASLDSRYPSSQGLETDYRLLLPGKTEEKV</sequence>
<keyword evidence="1" id="KW-1133">Transmembrane helix</keyword>
<organism evidence="2 3">
    <name type="scientific">Alternaria alternata</name>
    <name type="common">Alternaria rot fungus</name>
    <name type="synonym">Torula alternata</name>
    <dbReference type="NCBI Taxonomy" id="5599"/>
    <lineage>
        <taxon>Eukaryota</taxon>
        <taxon>Fungi</taxon>
        <taxon>Dikarya</taxon>
        <taxon>Ascomycota</taxon>
        <taxon>Pezizomycotina</taxon>
        <taxon>Dothideomycetes</taxon>
        <taxon>Pleosporomycetidae</taxon>
        <taxon>Pleosporales</taxon>
        <taxon>Pleosporineae</taxon>
        <taxon>Pleosporaceae</taxon>
        <taxon>Alternaria</taxon>
        <taxon>Alternaria sect. Alternaria</taxon>
        <taxon>Alternaria alternata complex</taxon>
    </lineage>
</organism>
<feature type="transmembrane region" description="Helical" evidence="1">
    <location>
        <begin position="222"/>
        <end position="242"/>
    </location>
</feature>
<keyword evidence="1" id="KW-0812">Transmembrane</keyword>
<evidence type="ECO:0000256" key="1">
    <source>
        <dbReference type="SAM" id="Phobius"/>
    </source>
</evidence>
<accession>A0A4Q4N7F3</accession>
<evidence type="ECO:0000313" key="2">
    <source>
        <dbReference type="EMBL" id="RYN71756.1"/>
    </source>
</evidence>
<dbReference type="EMBL" id="PDXD01000030">
    <property type="protein sequence ID" value="RYN71756.1"/>
    <property type="molecule type" value="Genomic_DNA"/>
</dbReference>
<dbReference type="VEuPathDB" id="FungiDB:CC77DRAFT_72324"/>
<dbReference type="AlphaFoldDB" id="A0A4Q4N7F3"/>
<gene>
    <name evidence="2" type="ORF">AA0117_g9215</name>
</gene>
<evidence type="ECO:0000313" key="3">
    <source>
        <dbReference type="Proteomes" id="UP000291422"/>
    </source>
</evidence>
<reference evidence="3" key="1">
    <citation type="journal article" date="2019" name="bioRxiv">
        <title>Genomics, evolutionary history and diagnostics of the Alternaria alternata species group including apple and Asian pear pathotypes.</title>
        <authorList>
            <person name="Armitage A.D."/>
            <person name="Cockerton H.M."/>
            <person name="Sreenivasaprasad S."/>
            <person name="Woodhall J.W."/>
            <person name="Lane C.R."/>
            <person name="Harrison R.J."/>
            <person name="Clarkson J.P."/>
        </authorList>
    </citation>
    <scope>NUCLEOTIDE SEQUENCE [LARGE SCALE GENOMIC DNA]</scope>
    <source>
        <strain evidence="3">FERA 1177</strain>
    </source>
</reference>
<keyword evidence="1" id="KW-0472">Membrane</keyword>
<proteinExistence type="predicted"/>
<comment type="caution">
    <text evidence="2">The sequence shown here is derived from an EMBL/GenBank/DDBJ whole genome shotgun (WGS) entry which is preliminary data.</text>
</comment>
<protein>
    <submittedName>
        <fullName evidence="2">Uncharacterized protein</fullName>
    </submittedName>
</protein>
<dbReference type="Proteomes" id="UP000291422">
    <property type="component" value="Unassembled WGS sequence"/>
</dbReference>